<sequence>MTAQLSPSYAEITLREMTAADLPACHGLSQAVSWSHRLEDWQLAFRCGKGWVAEANGRVVGSALYWAWGKKYATLGLVIVSPDFQGRGMGKKLLVTLLGKLEGKTVRLHATPEGKPLYEKLGFVTTGEIRQQQSRELPPVTAPALPQNCQLRELNAEDAATLSELDGLSSGMQRLALYQALLETDSSHTQKGQLLTRAGKIAGFGLLRQFGRGYAIGPLIADNLDDAKVLVRQLLSECSGKFVRVDVEADSGLAEWLEALGLACVDRPTTMYKDGEPLKAAGGWRNFVLATQALG</sequence>
<dbReference type="InterPro" id="IPR016181">
    <property type="entry name" value="Acyl_CoA_acyltransferase"/>
</dbReference>
<dbReference type="CDD" id="cd04301">
    <property type="entry name" value="NAT_SF"/>
    <property type="match status" value="1"/>
</dbReference>
<dbReference type="PANTHER" id="PTHR47237:SF2">
    <property type="entry name" value="BLL4206 PROTEIN"/>
    <property type="match status" value="1"/>
</dbReference>
<dbReference type="Gene3D" id="3.40.630.90">
    <property type="match status" value="1"/>
</dbReference>
<evidence type="ECO:0000259" key="1">
    <source>
        <dbReference type="PROSITE" id="PS51186"/>
    </source>
</evidence>
<accession>A0A1X0WE58</accession>
<protein>
    <submittedName>
        <fullName evidence="2">GNAT family N-acetyltransferase</fullName>
    </submittedName>
</protein>
<dbReference type="InterPro" id="IPR052729">
    <property type="entry name" value="Acyl/Acetyltrans_Enzymes"/>
</dbReference>
<dbReference type="Pfam" id="PF13673">
    <property type="entry name" value="Acetyltransf_10"/>
    <property type="match status" value="1"/>
</dbReference>
<gene>
    <name evidence="2" type="ORF">BS640_13280</name>
</gene>
<dbReference type="STRING" id="1646377.BS640_13280"/>
<keyword evidence="3" id="KW-1185">Reference proteome</keyword>
<dbReference type="InterPro" id="IPR041496">
    <property type="entry name" value="YitH/HolE_GNAT"/>
</dbReference>
<dbReference type="RefSeq" id="WP_084912725.1">
    <property type="nucleotide sequence ID" value="NZ_CAUQAZ010000022.1"/>
</dbReference>
<evidence type="ECO:0000313" key="3">
    <source>
        <dbReference type="Proteomes" id="UP000192536"/>
    </source>
</evidence>
<dbReference type="AlphaFoldDB" id="A0A1X0WE58"/>
<dbReference type="Pfam" id="PF18014">
    <property type="entry name" value="Acetyltransf_18"/>
    <property type="match status" value="1"/>
</dbReference>
<dbReference type="SUPFAM" id="SSF55729">
    <property type="entry name" value="Acyl-CoA N-acyltransferases (Nat)"/>
    <property type="match status" value="1"/>
</dbReference>
<dbReference type="GO" id="GO:0016747">
    <property type="term" value="F:acyltransferase activity, transferring groups other than amino-acyl groups"/>
    <property type="evidence" value="ECO:0007669"/>
    <property type="project" value="InterPro"/>
</dbReference>
<evidence type="ECO:0000313" key="2">
    <source>
        <dbReference type="EMBL" id="ORJ25057.1"/>
    </source>
</evidence>
<feature type="domain" description="N-acetyltransferase" evidence="1">
    <location>
        <begin position="12"/>
        <end position="152"/>
    </location>
</feature>
<dbReference type="EMBL" id="MRWE01000020">
    <property type="protein sequence ID" value="ORJ25057.1"/>
    <property type="molecule type" value="Genomic_DNA"/>
</dbReference>
<dbReference type="PROSITE" id="PS51186">
    <property type="entry name" value="GNAT"/>
    <property type="match status" value="1"/>
</dbReference>
<dbReference type="Gene3D" id="3.40.630.30">
    <property type="match status" value="1"/>
</dbReference>
<name>A0A1X0WE58_9GAMM</name>
<organism evidence="2 3">
    <name type="scientific">Rouxiella badensis</name>
    <dbReference type="NCBI Taxonomy" id="1646377"/>
    <lineage>
        <taxon>Bacteria</taxon>
        <taxon>Pseudomonadati</taxon>
        <taxon>Pseudomonadota</taxon>
        <taxon>Gammaproteobacteria</taxon>
        <taxon>Enterobacterales</taxon>
        <taxon>Yersiniaceae</taxon>
        <taxon>Rouxiella</taxon>
    </lineage>
</organism>
<reference evidence="2 3" key="1">
    <citation type="journal article" date="2017" name="Int. J. Syst. Evol. Microbiol.">
        <title>Rouxiella badensis sp. nov. and Rouxiella silvae sp. nov. isolated from peat bog soil in Germany and emendation of the genus description.</title>
        <authorList>
            <person name="Le Fleche-Mateos A."/>
            <person name="Kugler J.H."/>
            <person name="Hansen S.H."/>
            <person name="Syldatk C."/>
            <person name="Hausmann R."/>
            <person name="Lomprez F."/>
            <person name="Vandenbogaert M."/>
            <person name="Manuguerra J.C."/>
            <person name="Grimont P.A."/>
        </authorList>
    </citation>
    <scope>NUCLEOTIDE SEQUENCE [LARGE SCALE GENOMIC DNA]</scope>
    <source>
        <strain evidence="2 3">DSM 100043</strain>
    </source>
</reference>
<comment type="caution">
    <text evidence="2">The sequence shown here is derived from an EMBL/GenBank/DDBJ whole genome shotgun (WGS) entry which is preliminary data.</text>
</comment>
<dbReference type="Proteomes" id="UP000192536">
    <property type="component" value="Unassembled WGS sequence"/>
</dbReference>
<keyword evidence="2" id="KW-0808">Transferase</keyword>
<proteinExistence type="predicted"/>
<dbReference type="InterPro" id="IPR000182">
    <property type="entry name" value="GNAT_dom"/>
</dbReference>
<dbReference type="PANTHER" id="PTHR47237">
    <property type="entry name" value="SLL0310 PROTEIN"/>
    <property type="match status" value="1"/>
</dbReference>